<name>A0A4R2J914_9ACTN</name>
<dbReference type="InterPro" id="IPR011990">
    <property type="entry name" value="TPR-like_helical_dom_sf"/>
</dbReference>
<dbReference type="SMART" id="SM00028">
    <property type="entry name" value="TPR"/>
    <property type="match status" value="3"/>
</dbReference>
<dbReference type="GO" id="GO:0009190">
    <property type="term" value="P:cyclic nucleotide biosynthetic process"/>
    <property type="evidence" value="ECO:0007669"/>
    <property type="project" value="InterPro"/>
</dbReference>
<organism evidence="2 3">
    <name type="scientific">Kribbella antiqua</name>
    <dbReference type="NCBI Taxonomy" id="2512217"/>
    <lineage>
        <taxon>Bacteria</taxon>
        <taxon>Bacillati</taxon>
        <taxon>Actinomycetota</taxon>
        <taxon>Actinomycetes</taxon>
        <taxon>Propionibacteriales</taxon>
        <taxon>Kribbellaceae</taxon>
        <taxon>Kribbella</taxon>
    </lineage>
</organism>
<feature type="domain" description="Guanylate cyclase" evidence="1">
    <location>
        <begin position="5"/>
        <end position="117"/>
    </location>
</feature>
<dbReference type="PANTHER" id="PTHR47691:SF3">
    <property type="entry name" value="HTH-TYPE TRANSCRIPTIONAL REGULATOR RV0890C-RELATED"/>
    <property type="match status" value="1"/>
</dbReference>
<dbReference type="Gene3D" id="3.30.70.1230">
    <property type="entry name" value="Nucleotide cyclase"/>
    <property type="match status" value="1"/>
</dbReference>
<dbReference type="Gene3D" id="1.25.40.10">
    <property type="entry name" value="Tetratricopeptide repeat domain"/>
    <property type="match status" value="1"/>
</dbReference>
<dbReference type="SUPFAM" id="SSF48452">
    <property type="entry name" value="TPR-like"/>
    <property type="match status" value="1"/>
</dbReference>
<keyword evidence="3" id="KW-1185">Reference proteome</keyword>
<dbReference type="PRINTS" id="PR00364">
    <property type="entry name" value="DISEASERSIST"/>
</dbReference>
<evidence type="ECO:0000313" key="2">
    <source>
        <dbReference type="EMBL" id="TCO51445.1"/>
    </source>
</evidence>
<dbReference type="Pfam" id="PF13424">
    <property type="entry name" value="TPR_12"/>
    <property type="match status" value="1"/>
</dbReference>
<dbReference type="InterPro" id="IPR001054">
    <property type="entry name" value="A/G_cyclase"/>
</dbReference>
<gene>
    <name evidence="2" type="ORF">EV646_101436</name>
</gene>
<dbReference type="SUPFAM" id="SSF55073">
    <property type="entry name" value="Nucleotide cyclase"/>
    <property type="match status" value="1"/>
</dbReference>
<dbReference type="PROSITE" id="PS50125">
    <property type="entry name" value="GUANYLATE_CYCLASE_2"/>
    <property type="match status" value="1"/>
</dbReference>
<dbReference type="InterPro" id="IPR019734">
    <property type="entry name" value="TPR_rpt"/>
</dbReference>
<dbReference type="Pfam" id="PF00211">
    <property type="entry name" value="Guanylate_cyc"/>
    <property type="match status" value="1"/>
</dbReference>
<dbReference type="EMBL" id="SLWR01000001">
    <property type="protein sequence ID" value="TCO51445.1"/>
    <property type="molecule type" value="Genomic_DNA"/>
</dbReference>
<reference evidence="2 3" key="1">
    <citation type="journal article" date="2015" name="Stand. Genomic Sci.">
        <title>Genomic Encyclopedia of Bacterial and Archaeal Type Strains, Phase III: the genomes of soil and plant-associated and newly described type strains.</title>
        <authorList>
            <person name="Whitman W.B."/>
            <person name="Woyke T."/>
            <person name="Klenk H.P."/>
            <person name="Zhou Y."/>
            <person name="Lilburn T.G."/>
            <person name="Beck B.J."/>
            <person name="De Vos P."/>
            <person name="Vandamme P."/>
            <person name="Eisen J.A."/>
            <person name="Garrity G."/>
            <person name="Hugenholtz P."/>
            <person name="Kyrpides N.C."/>
        </authorList>
    </citation>
    <scope>NUCLEOTIDE SEQUENCE [LARGE SCALE GENOMIC DNA]</scope>
    <source>
        <strain evidence="2 3">VKM Ac-2541</strain>
    </source>
</reference>
<protein>
    <submittedName>
        <fullName evidence="2">Putative ATPase</fullName>
    </submittedName>
</protein>
<proteinExistence type="predicted"/>
<dbReference type="GO" id="GO:0043531">
    <property type="term" value="F:ADP binding"/>
    <property type="evidence" value="ECO:0007669"/>
    <property type="project" value="InterPro"/>
</dbReference>
<dbReference type="SUPFAM" id="SSF52540">
    <property type="entry name" value="P-loop containing nucleoside triphosphate hydrolases"/>
    <property type="match status" value="1"/>
</dbReference>
<sequence length="882" mass="94833">MGTVSMLFSDIEGSTVLLTRLGHRYVDVLEDHRRILRSVWAATGGTEMSTEGDSFFVVFRTAHEAIEAAAAAQRRLDDHDWPEGERLRVRMGIHAGTPAVLDGDYWGMDVHRAARIAASAHGGQVVISAVTGDLVRGALPDGTSLRDLGVHHLKDIPEPEHLYQLTVAGLREDFPPLRTVGTATSLPAPATPLIGRDDDHARLTEIFRAPDVRLVTLTGPGGAGKTRLACSAAEWLSSRFGNGVYFVPLTAVVTEPVMWTSIAEVLDLPPRERRPERLLAHLARRSLLLVLDNLEQLEGADTVVARILEAAPGVGIITTSRRPLGLAAERQYPVQPLALPDDVTLSAAESSGAVQLFVERARAVRPGFSLTAGNVADVVAICRRLDGLPLAIELCATRAKVLSTKALLDRIDQALDLVSRSNVTPERQRTLRETIAWSYRLLSPAQRGVFRRLAVFSAGADLDAVAAVAFAPSQQGDPLEVIAELHDANLVTIAEGPDGGPRVSLLQTIGRYADDELRAAGEAEASHRAHAGYYADLAEKLREMRESALWTSLELATAELGNFRAALAWAMPLEEPDDAAGDLATGLRLCAALSWMWVLGGYVAEGRRWYEQVVERAGDVPSGDLAACLRGLGNLLLLQGEIERAHEVATRSLAMATTLNDRPGVALALSLLGSAQARAGDAEAACDTLREALDLQRKLDDRGGLARVLGHLGGVQEQLGRLDRAEVLMRESLSILDDIGDVHEAAVQGQNLAYLLAVANRLDEASELAGGLVDTVVALGSPSLTMAFANTVMNILLRRGDPAGAAHLFGAEEAMGQRLEMPNPHRDEELAEALELIDGVMSPEEWEAHRRQGRSERVEDLLAKFPDVARSTTAARVPPASS</sequence>
<dbReference type="GO" id="GO:0004016">
    <property type="term" value="F:adenylate cyclase activity"/>
    <property type="evidence" value="ECO:0007669"/>
    <property type="project" value="UniProtKB-ARBA"/>
</dbReference>
<dbReference type="Gene3D" id="3.40.50.300">
    <property type="entry name" value="P-loop containing nucleotide triphosphate hydrolases"/>
    <property type="match status" value="1"/>
</dbReference>
<dbReference type="GO" id="GO:0035556">
    <property type="term" value="P:intracellular signal transduction"/>
    <property type="evidence" value="ECO:0007669"/>
    <property type="project" value="InterPro"/>
</dbReference>
<dbReference type="PANTHER" id="PTHR47691">
    <property type="entry name" value="REGULATOR-RELATED"/>
    <property type="match status" value="1"/>
</dbReference>
<comment type="caution">
    <text evidence="2">The sequence shown here is derived from an EMBL/GenBank/DDBJ whole genome shotgun (WGS) entry which is preliminary data.</text>
</comment>
<dbReference type="InterPro" id="IPR027417">
    <property type="entry name" value="P-loop_NTPase"/>
</dbReference>
<accession>A0A4R2J914</accession>
<dbReference type="CDD" id="cd07302">
    <property type="entry name" value="CHD"/>
    <property type="match status" value="1"/>
</dbReference>
<evidence type="ECO:0000313" key="3">
    <source>
        <dbReference type="Proteomes" id="UP000295573"/>
    </source>
</evidence>
<dbReference type="InterPro" id="IPR029787">
    <property type="entry name" value="Nucleotide_cyclase"/>
</dbReference>
<dbReference type="Proteomes" id="UP000295573">
    <property type="component" value="Unassembled WGS sequence"/>
</dbReference>
<dbReference type="SMART" id="SM00044">
    <property type="entry name" value="CYCc"/>
    <property type="match status" value="1"/>
</dbReference>
<dbReference type="AlphaFoldDB" id="A0A4R2J914"/>
<evidence type="ECO:0000259" key="1">
    <source>
        <dbReference type="PROSITE" id="PS50125"/>
    </source>
</evidence>